<evidence type="ECO:0000313" key="1">
    <source>
        <dbReference type="EMBL" id="MEQ4485779.1"/>
    </source>
</evidence>
<gene>
    <name evidence="1" type="ORF">QJS35_25700</name>
</gene>
<dbReference type="Proteomes" id="UP001493487">
    <property type="component" value="Unassembled WGS sequence"/>
</dbReference>
<sequence length="380" mass="41773">MESLLLKNVQPVGFSSGLQKGMDMRINKDGIVEEVGFGLRAAEADRQLDLAKFHLSPGWIDMHAHVYHQASSISVDPDRIGPCSGVTAIVDTGSAGFANFDGFRDYVISPRNYPILSFLNIGATGLIYANEVSELDSLEKINLDRLVSCVDENRQFIKGLKIRASGVILRGLGIEMVKLAKRTAAELDLPLMVHVGEPLPMLEDILALMEPGDIITHCYHGKRWGIFKRGELISEFIRAFDRGVRFDVGHGSASFNYEVAERAIALGYKPFSIGSDLHVGNIDGPVWDLPTTMSKLLSLGLSVEEVICCVTTNPASVVDLERFQNELVGTRARFTIFSLDPAVARVMDSGGNERMIDCIFRPAYTIIGNEVIHAKLRIPL</sequence>
<dbReference type="PANTHER" id="PTHR42717">
    <property type="entry name" value="DIHYDROOROTASE-RELATED"/>
    <property type="match status" value="1"/>
</dbReference>
<dbReference type="Gene3D" id="3.20.20.140">
    <property type="entry name" value="Metal-dependent hydrolases"/>
    <property type="match status" value="1"/>
</dbReference>
<dbReference type="InterPro" id="IPR032466">
    <property type="entry name" value="Metal_Hydrolase"/>
</dbReference>
<protein>
    <submittedName>
        <fullName evidence="1">Amidohydrolase/deacetylase family metallohydrolase</fullName>
    </submittedName>
</protein>
<dbReference type="Gene3D" id="2.30.40.10">
    <property type="entry name" value="Urease, subunit C, domain 1"/>
    <property type="match status" value="1"/>
</dbReference>
<dbReference type="PANTHER" id="PTHR42717:SF1">
    <property type="entry name" value="IMIDAZOLONEPROPIONASE AND RELATED AMIDOHYDROLASES"/>
    <property type="match status" value="1"/>
</dbReference>
<dbReference type="InterPro" id="IPR020043">
    <property type="entry name" value="Deacetylase_Atu3266-like"/>
</dbReference>
<name>A0ABV1L0B5_9BACL</name>
<dbReference type="InterPro" id="IPR011059">
    <property type="entry name" value="Metal-dep_hydrolase_composite"/>
</dbReference>
<comment type="caution">
    <text evidence="1">The sequence shown here is derived from an EMBL/GenBank/DDBJ whole genome shotgun (WGS) entry which is preliminary data.</text>
</comment>
<evidence type="ECO:0000313" key="2">
    <source>
        <dbReference type="Proteomes" id="UP001493487"/>
    </source>
</evidence>
<dbReference type="EMBL" id="JASKHM010000017">
    <property type="protein sequence ID" value="MEQ4485779.1"/>
    <property type="molecule type" value="Genomic_DNA"/>
</dbReference>
<organism evidence="1 2">
    <name type="scientific">Cohnella silvisoli</name>
    <dbReference type="NCBI Taxonomy" id="2873699"/>
    <lineage>
        <taxon>Bacteria</taxon>
        <taxon>Bacillati</taxon>
        <taxon>Bacillota</taxon>
        <taxon>Bacilli</taxon>
        <taxon>Bacillales</taxon>
        <taxon>Paenibacillaceae</taxon>
        <taxon>Cohnella</taxon>
    </lineage>
</organism>
<dbReference type="SUPFAM" id="SSF51338">
    <property type="entry name" value="Composite domain of metallo-dependent hydrolases"/>
    <property type="match status" value="1"/>
</dbReference>
<dbReference type="SUPFAM" id="SSF51556">
    <property type="entry name" value="Metallo-dependent hydrolases"/>
    <property type="match status" value="1"/>
</dbReference>
<dbReference type="PIRSF" id="PIRSF039004">
    <property type="entry name" value="ADE_EF_0837"/>
    <property type="match status" value="1"/>
</dbReference>
<reference evidence="1 2" key="1">
    <citation type="journal article" date="2023" name="Genome Announc.">
        <title>Pan-Genome Analyses of the Genus Cohnella and Proposal of the Novel Species Cohnella silvisoli sp. nov., Isolated from Forest Soil.</title>
        <authorList>
            <person name="Wang C."/>
            <person name="Mao L."/>
            <person name="Bao G."/>
            <person name="Zhu H."/>
        </authorList>
    </citation>
    <scope>NUCLEOTIDE SEQUENCE [LARGE SCALE GENOMIC DNA]</scope>
    <source>
        <strain evidence="1 2">NL03-T5-1</strain>
    </source>
</reference>
<proteinExistence type="predicted"/>
<keyword evidence="2" id="KW-1185">Reference proteome</keyword>
<dbReference type="RefSeq" id="WP_232188690.1">
    <property type="nucleotide sequence ID" value="NZ_JAIOAP010000016.1"/>
</dbReference>
<accession>A0ABV1L0B5</accession>